<evidence type="ECO:0000313" key="2">
    <source>
        <dbReference type="EMBL" id="GJD99874.1"/>
    </source>
</evidence>
<name>A0ABQ4SBP5_9HYPH</name>
<dbReference type="Pfam" id="PF00903">
    <property type="entry name" value="Glyoxalase"/>
    <property type="match status" value="1"/>
</dbReference>
<comment type="caution">
    <text evidence="2">The sequence shown here is derived from an EMBL/GenBank/DDBJ whole genome shotgun (WGS) entry which is preliminary data.</text>
</comment>
<evidence type="ECO:0000313" key="3">
    <source>
        <dbReference type="Proteomes" id="UP001055153"/>
    </source>
</evidence>
<dbReference type="SUPFAM" id="SSF54593">
    <property type="entry name" value="Glyoxalase/Bleomycin resistance protein/Dihydroxybiphenyl dioxygenase"/>
    <property type="match status" value="1"/>
</dbReference>
<sequence length="139" mass="14858">MSTQTECRTAAPAVKGGVVPYLQVDGAMKAADFYTRAFGAVVVASQPPDAQGRTMHVHLHVNGGSVMLSDPFPDHGYPPEPAKGYSLLLPVEDIDAAFARAVEAGATVVTPVAEMFWGDRYGQLRDPFGVLWAMNAPKR</sequence>
<dbReference type="PROSITE" id="PS51819">
    <property type="entry name" value="VOC"/>
    <property type="match status" value="1"/>
</dbReference>
<dbReference type="InterPro" id="IPR029068">
    <property type="entry name" value="Glyas_Bleomycin-R_OHBP_Dase"/>
</dbReference>
<dbReference type="InterPro" id="IPR004360">
    <property type="entry name" value="Glyas_Fos-R_dOase_dom"/>
</dbReference>
<dbReference type="PANTHER" id="PTHR34109">
    <property type="entry name" value="BNAUNNG04460D PROTEIN-RELATED"/>
    <property type="match status" value="1"/>
</dbReference>
<accession>A0ABQ4SBP5</accession>
<dbReference type="Gene3D" id="3.30.720.110">
    <property type="match status" value="1"/>
</dbReference>
<dbReference type="RefSeq" id="WP_238234753.1">
    <property type="nucleotide sequence ID" value="NZ_BPQQ01000018.1"/>
</dbReference>
<organism evidence="2 3">
    <name type="scientific">Methylobacterium isbiliense</name>
    <dbReference type="NCBI Taxonomy" id="315478"/>
    <lineage>
        <taxon>Bacteria</taxon>
        <taxon>Pseudomonadati</taxon>
        <taxon>Pseudomonadota</taxon>
        <taxon>Alphaproteobacteria</taxon>
        <taxon>Hyphomicrobiales</taxon>
        <taxon>Methylobacteriaceae</taxon>
        <taxon>Methylobacterium</taxon>
    </lineage>
</organism>
<dbReference type="PANTHER" id="PTHR34109:SF1">
    <property type="entry name" value="VOC DOMAIN-CONTAINING PROTEIN"/>
    <property type="match status" value="1"/>
</dbReference>
<dbReference type="InterPro" id="IPR037523">
    <property type="entry name" value="VOC_core"/>
</dbReference>
<evidence type="ECO:0000259" key="1">
    <source>
        <dbReference type="PROSITE" id="PS51819"/>
    </source>
</evidence>
<dbReference type="Gene3D" id="3.30.720.120">
    <property type="match status" value="1"/>
</dbReference>
<dbReference type="CDD" id="cd07246">
    <property type="entry name" value="VOC_like"/>
    <property type="match status" value="1"/>
</dbReference>
<dbReference type="EMBL" id="BPQQ01000018">
    <property type="protein sequence ID" value="GJD99874.1"/>
    <property type="molecule type" value="Genomic_DNA"/>
</dbReference>
<feature type="domain" description="VOC" evidence="1">
    <location>
        <begin position="14"/>
        <end position="137"/>
    </location>
</feature>
<protein>
    <recommendedName>
        <fullName evidence="1">VOC domain-containing protein</fullName>
    </recommendedName>
</protein>
<reference evidence="2" key="1">
    <citation type="journal article" date="2021" name="Front. Microbiol.">
        <title>Comprehensive Comparative Genomics and Phenotyping of Methylobacterium Species.</title>
        <authorList>
            <person name="Alessa O."/>
            <person name="Ogura Y."/>
            <person name="Fujitani Y."/>
            <person name="Takami H."/>
            <person name="Hayashi T."/>
            <person name="Sahin N."/>
            <person name="Tani A."/>
        </authorList>
    </citation>
    <scope>NUCLEOTIDE SEQUENCE</scope>
    <source>
        <strain evidence="2">DSM 17168</strain>
    </source>
</reference>
<proteinExistence type="predicted"/>
<keyword evidence="3" id="KW-1185">Reference proteome</keyword>
<reference evidence="2" key="2">
    <citation type="submission" date="2021-08" db="EMBL/GenBank/DDBJ databases">
        <authorList>
            <person name="Tani A."/>
            <person name="Ola A."/>
            <person name="Ogura Y."/>
            <person name="Katsura K."/>
            <person name="Hayashi T."/>
        </authorList>
    </citation>
    <scope>NUCLEOTIDE SEQUENCE</scope>
    <source>
        <strain evidence="2">DSM 17168</strain>
    </source>
</reference>
<gene>
    <name evidence="2" type="ORF">GMJLKIPL_1792</name>
</gene>
<dbReference type="Proteomes" id="UP001055153">
    <property type="component" value="Unassembled WGS sequence"/>
</dbReference>